<organism evidence="12 13">
    <name type="scientific">Hyalella azteca</name>
    <name type="common">Amphipod</name>
    <dbReference type="NCBI Taxonomy" id="294128"/>
    <lineage>
        <taxon>Eukaryota</taxon>
        <taxon>Metazoa</taxon>
        <taxon>Ecdysozoa</taxon>
        <taxon>Arthropoda</taxon>
        <taxon>Crustacea</taxon>
        <taxon>Multicrustacea</taxon>
        <taxon>Malacostraca</taxon>
        <taxon>Eumalacostraca</taxon>
        <taxon>Peracarida</taxon>
        <taxon>Amphipoda</taxon>
        <taxon>Senticaudata</taxon>
        <taxon>Talitrida</taxon>
        <taxon>Talitroidea</taxon>
        <taxon>Hyalellidae</taxon>
        <taxon>Hyalella</taxon>
    </lineage>
</organism>
<evidence type="ECO:0000256" key="10">
    <source>
        <dbReference type="SAM" id="MobiDB-lite"/>
    </source>
</evidence>
<dbReference type="InterPro" id="IPR013087">
    <property type="entry name" value="Znf_C2H2_type"/>
</dbReference>
<evidence type="ECO:0000259" key="11">
    <source>
        <dbReference type="PROSITE" id="PS50157"/>
    </source>
</evidence>
<feature type="compositionally biased region" description="Polar residues" evidence="10">
    <location>
        <begin position="115"/>
        <end position="136"/>
    </location>
</feature>
<dbReference type="SMART" id="SM00355">
    <property type="entry name" value="ZnF_C2H2"/>
    <property type="match status" value="3"/>
</dbReference>
<dbReference type="SUPFAM" id="SSF57667">
    <property type="entry name" value="beta-beta-alpha zinc fingers"/>
    <property type="match status" value="2"/>
</dbReference>
<evidence type="ECO:0000256" key="9">
    <source>
        <dbReference type="PROSITE-ProRule" id="PRU00042"/>
    </source>
</evidence>
<accession>A0A979FWB6</accession>
<protein>
    <submittedName>
        <fullName evidence="13">Zinc finger protein 22-like</fullName>
    </submittedName>
</protein>
<dbReference type="FunFam" id="3.30.160.60:FF:000448">
    <property type="entry name" value="RE1-silencing transcription factor A"/>
    <property type="match status" value="1"/>
</dbReference>
<dbReference type="OMA" id="DIMENFA"/>
<keyword evidence="8" id="KW-0539">Nucleus</keyword>
<sequence length="286" mass="31325">MDDKNPENSNFEAINDIMENFASLLMVTANFFDGVKASMVDWMEEVEVEVRKFEASSKNIPKATESPKSGNTVIAGPGKMQRKIIRSVDIALQITLVISGSRFLSSISQTRCFSSSTEGDSNSTDVPATNSSAARPSTSSKIHSSTSVATHSSTSVATHSSTSSTTHSSTPSTTHSSATQSSSSGTSLSKDAKPFSCDLCSYRTDLFHNLKIHLRTHTGERPYACPLCPYRGTQLFHVQRHMRTHTGEKPYACQLCAYRSNRKDHLTEHMLASHKVDYRTRSTATN</sequence>
<dbReference type="PROSITE" id="PS50157">
    <property type="entry name" value="ZINC_FINGER_C2H2_2"/>
    <property type="match status" value="2"/>
</dbReference>
<keyword evidence="6" id="KW-0862">Zinc</keyword>
<reference evidence="13" key="1">
    <citation type="submission" date="2025-08" db="UniProtKB">
        <authorList>
            <consortium name="RefSeq"/>
        </authorList>
    </citation>
    <scope>IDENTIFICATION</scope>
    <source>
        <tissue evidence="13">Whole organism</tissue>
    </source>
</reference>
<feature type="region of interest" description="Disordered" evidence="10">
    <location>
        <begin position="115"/>
        <end position="192"/>
    </location>
</feature>
<keyword evidence="5 9" id="KW-0863">Zinc-finger</keyword>
<dbReference type="Gene3D" id="3.30.160.60">
    <property type="entry name" value="Classic Zinc Finger"/>
    <property type="match status" value="3"/>
</dbReference>
<evidence type="ECO:0000256" key="2">
    <source>
        <dbReference type="ARBA" id="ARBA00007746"/>
    </source>
</evidence>
<evidence type="ECO:0000256" key="6">
    <source>
        <dbReference type="ARBA" id="ARBA00022833"/>
    </source>
</evidence>
<keyword evidence="3" id="KW-0479">Metal-binding</keyword>
<evidence type="ECO:0000256" key="5">
    <source>
        <dbReference type="ARBA" id="ARBA00022771"/>
    </source>
</evidence>
<comment type="subcellular location">
    <subcellularLocation>
        <location evidence="1">Nucleus</location>
    </subcellularLocation>
</comment>
<dbReference type="AlphaFoldDB" id="A0A979FWB6"/>
<proteinExistence type="inferred from homology"/>
<dbReference type="Pfam" id="PF00096">
    <property type="entry name" value="zf-C2H2"/>
    <property type="match status" value="1"/>
</dbReference>
<dbReference type="OrthoDB" id="6329175at2759"/>
<dbReference type="FunFam" id="3.30.160.60:FF:000614">
    <property type="entry name" value="Zinc finger protein 142"/>
    <property type="match status" value="1"/>
</dbReference>
<dbReference type="KEGG" id="hazt:108668510"/>
<comment type="similarity">
    <text evidence="2">Belongs to the hunchback C2H2-type zinc-finger protein family.</text>
</comment>
<evidence type="ECO:0000313" key="13">
    <source>
        <dbReference type="RefSeq" id="XP_047740632.1"/>
    </source>
</evidence>
<evidence type="ECO:0000256" key="3">
    <source>
        <dbReference type="ARBA" id="ARBA00022723"/>
    </source>
</evidence>
<feature type="domain" description="C2H2-type" evidence="11">
    <location>
        <begin position="223"/>
        <end position="250"/>
    </location>
</feature>
<keyword evidence="4" id="KW-0677">Repeat</keyword>
<dbReference type="GO" id="GO:0000981">
    <property type="term" value="F:DNA-binding transcription factor activity, RNA polymerase II-specific"/>
    <property type="evidence" value="ECO:0007669"/>
    <property type="project" value="TreeGrafter"/>
</dbReference>
<dbReference type="RefSeq" id="XP_047740632.1">
    <property type="nucleotide sequence ID" value="XM_047884676.1"/>
</dbReference>
<keyword evidence="7" id="KW-0238">DNA-binding</keyword>
<evidence type="ECO:0000256" key="4">
    <source>
        <dbReference type="ARBA" id="ARBA00022737"/>
    </source>
</evidence>
<evidence type="ECO:0000256" key="1">
    <source>
        <dbReference type="ARBA" id="ARBA00004123"/>
    </source>
</evidence>
<keyword evidence="12" id="KW-1185">Reference proteome</keyword>
<evidence type="ECO:0000313" key="12">
    <source>
        <dbReference type="Proteomes" id="UP000694843"/>
    </source>
</evidence>
<evidence type="ECO:0000256" key="7">
    <source>
        <dbReference type="ARBA" id="ARBA00023125"/>
    </source>
</evidence>
<evidence type="ECO:0000256" key="8">
    <source>
        <dbReference type="ARBA" id="ARBA00023242"/>
    </source>
</evidence>
<gene>
    <name evidence="13" type="primary">LOC108668510</name>
</gene>
<dbReference type="GO" id="GO:0000978">
    <property type="term" value="F:RNA polymerase II cis-regulatory region sequence-specific DNA binding"/>
    <property type="evidence" value="ECO:0007669"/>
    <property type="project" value="TreeGrafter"/>
</dbReference>
<name>A0A979FWB6_HYAAZ</name>
<feature type="compositionally biased region" description="Low complexity" evidence="10">
    <location>
        <begin position="137"/>
        <end position="189"/>
    </location>
</feature>
<dbReference type="PANTHER" id="PTHR23235">
    <property type="entry name" value="KRUEPPEL-LIKE TRANSCRIPTION FACTOR"/>
    <property type="match status" value="1"/>
</dbReference>
<dbReference type="Proteomes" id="UP000694843">
    <property type="component" value="Unplaced"/>
</dbReference>
<dbReference type="GO" id="GO:0005634">
    <property type="term" value="C:nucleus"/>
    <property type="evidence" value="ECO:0007669"/>
    <property type="project" value="UniProtKB-SubCell"/>
</dbReference>
<feature type="region of interest" description="Disordered" evidence="10">
    <location>
        <begin position="56"/>
        <end position="75"/>
    </location>
</feature>
<dbReference type="GO" id="GO:0008270">
    <property type="term" value="F:zinc ion binding"/>
    <property type="evidence" value="ECO:0007669"/>
    <property type="project" value="UniProtKB-KW"/>
</dbReference>
<dbReference type="PANTHER" id="PTHR23235:SF120">
    <property type="entry name" value="KRUPPEL-LIKE FACTOR 15"/>
    <property type="match status" value="1"/>
</dbReference>
<dbReference type="FunFam" id="3.30.160.60:FF:000630">
    <property type="entry name" value="Zinc finger protein 180"/>
    <property type="match status" value="1"/>
</dbReference>
<dbReference type="InterPro" id="IPR036236">
    <property type="entry name" value="Znf_C2H2_sf"/>
</dbReference>
<dbReference type="GeneID" id="108668510"/>
<feature type="domain" description="C2H2-type" evidence="11">
    <location>
        <begin position="195"/>
        <end position="222"/>
    </location>
</feature>